<evidence type="ECO:0000313" key="4">
    <source>
        <dbReference type="Proteomes" id="UP000469452"/>
    </source>
</evidence>
<dbReference type="AlphaFoldDB" id="A0A6A4Z2M1"/>
<keyword evidence="2" id="KW-1133">Transmembrane helix</keyword>
<name>A0A6A4Z2M1_APHAT</name>
<reference evidence="3 4" key="1">
    <citation type="submission" date="2019-06" db="EMBL/GenBank/DDBJ databases">
        <title>Genomics analysis of Aphanomyces spp. identifies a new class of oomycete effector associated with host adaptation.</title>
        <authorList>
            <person name="Gaulin E."/>
        </authorList>
    </citation>
    <scope>NUCLEOTIDE SEQUENCE [LARGE SCALE GENOMIC DNA]</scope>
    <source>
        <strain evidence="3 4">E</strain>
    </source>
</reference>
<dbReference type="VEuPathDB" id="FungiDB:H257_09126"/>
<evidence type="ECO:0000256" key="1">
    <source>
        <dbReference type="SAM" id="MobiDB-lite"/>
    </source>
</evidence>
<keyword evidence="2" id="KW-0472">Membrane</keyword>
<sequence length="300" mass="33494">MKVSAFVLDGTCVFFAASLAVLVWYCMVSAHWMGQRGDIGTAEYVQGIGLWANYTARRGDDWFDPGNSFWLPIQQTAVEFYQGQWYVMVFVRSLYPTRRIVRSASYQYPDCSLLGSGEYQKQLCQVLSVHCGTPLLIIQLMMSLAAGLSIVVLLWVVVMVVYKHRTSTEDYVVGLCVFTAILQMAVVGCWYLFVYTPILKTAFYADQLFRCRDNSKGRTCWSIQVAPYATLVASGLYCALTVALTSLSGLKARRYKVVVQDHCRKVLADTDARAMRESTASTVRGSEDSVISRDSIAPAS</sequence>
<feature type="transmembrane region" description="Helical" evidence="2">
    <location>
        <begin position="225"/>
        <end position="247"/>
    </location>
</feature>
<proteinExistence type="predicted"/>
<dbReference type="EMBL" id="VJMI01020632">
    <property type="protein sequence ID" value="KAF0703727.1"/>
    <property type="molecule type" value="Genomic_DNA"/>
</dbReference>
<organism evidence="3 4">
    <name type="scientific">Aphanomyces astaci</name>
    <name type="common">Crayfish plague agent</name>
    <dbReference type="NCBI Taxonomy" id="112090"/>
    <lineage>
        <taxon>Eukaryota</taxon>
        <taxon>Sar</taxon>
        <taxon>Stramenopiles</taxon>
        <taxon>Oomycota</taxon>
        <taxon>Saprolegniomycetes</taxon>
        <taxon>Saprolegniales</taxon>
        <taxon>Verrucalvaceae</taxon>
        <taxon>Aphanomyces</taxon>
    </lineage>
</organism>
<feature type="transmembrane region" description="Helical" evidence="2">
    <location>
        <begin position="171"/>
        <end position="193"/>
    </location>
</feature>
<feature type="region of interest" description="Disordered" evidence="1">
    <location>
        <begin position="278"/>
        <end position="300"/>
    </location>
</feature>
<feature type="transmembrane region" description="Helical" evidence="2">
    <location>
        <begin position="136"/>
        <end position="162"/>
    </location>
</feature>
<feature type="transmembrane region" description="Helical" evidence="2">
    <location>
        <begin position="12"/>
        <end position="33"/>
    </location>
</feature>
<protein>
    <submittedName>
        <fullName evidence="3">Uncharacterized protein</fullName>
    </submittedName>
</protein>
<dbReference type="Proteomes" id="UP000469452">
    <property type="component" value="Unassembled WGS sequence"/>
</dbReference>
<comment type="caution">
    <text evidence="3">The sequence shown here is derived from an EMBL/GenBank/DDBJ whole genome shotgun (WGS) entry which is preliminary data.</text>
</comment>
<keyword evidence="2" id="KW-0812">Transmembrane</keyword>
<accession>A0A6A4Z2M1</accession>
<evidence type="ECO:0000313" key="3">
    <source>
        <dbReference type="EMBL" id="KAF0703727.1"/>
    </source>
</evidence>
<gene>
    <name evidence="3" type="ORF">AaE_015254</name>
</gene>
<evidence type="ECO:0000256" key="2">
    <source>
        <dbReference type="SAM" id="Phobius"/>
    </source>
</evidence>